<name>A0A7C9MNS3_9GAMM</name>
<dbReference type="InterPro" id="IPR009875">
    <property type="entry name" value="PilZ_domain"/>
</dbReference>
<gene>
    <name evidence="2" type="ORF">GN331_15290</name>
</gene>
<keyword evidence="3" id="KW-1185">Reference proteome</keyword>
<dbReference type="Proteomes" id="UP000479692">
    <property type="component" value="Unassembled WGS sequence"/>
</dbReference>
<dbReference type="EMBL" id="WOXT01000005">
    <property type="protein sequence ID" value="MUV15567.1"/>
    <property type="molecule type" value="Genomic_DNA"/>
</dbReference>
<accession>A0A7C9MNS3</accession>
<sequence>METSAAVAADKRKHARFNVLCAVLVAPNGHSHEGYILDLSEGGARVDLVPGWTPADGTQLRMFFDVPDSDSVTLQTHVAWVAVDHMGLRFDPEQDAEIGRLMEAAGAV</sequence>
<dbReference type="Gene3D" id="2.40.10.220">
    <property type="entry name" value="predicted glycosyltransferase like domains"/>
    <property type="match status" value="1"/>
</dbReference>
<dbReference type="AlphaFoldDB" id="A0A7C9MNS3"/>
<organism evidence="2 3">
    <name type="scientific">Noviluteimonas gilva</name>
    <dbReference type="NCBI Taxonomy" id="2682097"/>
    <lineage>
        <taxon>Bacteria</taxon>
        <taxon>Pseudomonadati</taxon>
        <taxon>Pseudomonadota</taxon>
        <taxon>Gammaproteobacteria</taxon>
        <taxon>Lysobacterales</taxon>
        <taxon>Lysobacteraceae</taxon>
        <taxon>Noviluteimonas</taxon>
    </lineage>
</organism>
<evidence type="ECO:0000259" key="1">
    <source>
        <dbReference type="Pfam" id="PF07238"/>
    </source>
</evidence>
<evidence type="ECO:0000313" key="3">
    <source>
        <dbReference type="Proteomes" id="UP000479692"/>
    </source>
</evidence>
<evidence type="ECO:0000313" key="2">
    <source>
        <dbReference type="EMBL" id="MUV15567.1"/>
    </source>
</evidence>
<protein>
    <recommendedName>
        <fullName evidence="1">PilZ domain-containing protein</fullName>
    </recommendedName>
</protein>
<feature type="domain" description="PilZ" evidence="1">
    <location>
        <begin position="10"/>
        <end position="102"/>
    </location>
</feature>
<reference evidence="2 3" key="1">
    <citation type="submission" date="2019-12" db="EMBL/GenBank/DDBJ databases">
        <authorList>
            <person name="Xu J."/>
        </authorList>
    </citation>
    <scope>NUCLEOTIDE SEQUENCE [LARGE SCALE GENOMIC DNA]</scope>
    <source>
        <strain evidence="2 3">HX-5-24</strain>
    </source>
</reference>
<comment type="caution">
    <text evidence="2">The sequence shown here is derived from an EMBL/GenBank/DDBJ whole genome shotgun (WGS) entry which is preliminary data.</text>
</comment>
<dbReference type="Pfam" id="PF07238">
    <property type="entry name" value="PilZ"/>
    <property type="match status" value="1"/>
</dbReference>
<dbReference type="RefSeq" id="WP_156643149.1">
    <property type="nucleotide sequence ID" value="NZ_WOXT01000005.1"/>
</dbReference>
<dbReference type="SUPFAM" id="SSF141371">
    <property type="entry name" value="PilZ domain-like"/>
    <property type="match status" value="1"/>
</dbReference>
<proteinExistence type="predicted"/>
<dbReference type="GO" id="GO:0035438">
    <property type="term" value="F:cyclic-di-GMP binding"/>
    <property type="evidence" value="ECO:0007669"/>
    <property type="project" value="InterPro"/>
</dbReference>